<keyword evidence="2" id="KW-1133">Transmembrane helix</keyword>
<evidence type="ECO:0000256" key="1">
    <source>
        <dbReference type="SAM" id="MobiDB-lite"/>
    </source>
</evidence>
<name>A0A7X1AVN3_9BACT</name>
<dbReference type="Proteomes" id="UP000525652">
    <property type="component" value="Unassembled WGS sequence"/>
</dbReference>
<dbReference type="InterPro" id="IPR036779">
    <property type="entry name" value="LysM_dom_sf"/>
</dbReference>
<dbReference type="PROSITE" id="PS51782">
    <property type="entry name" value="LYSM"/>
    <property type="match status" value="1"/>
</dbReference>
<evidence type="ECO:0000313" key="4">
    <source>
        <dbReference type="EMBL" id="MBC2600851.1"/>
    </source>
</evidence>
<protein>
    <submittedName>
        <fullName evidence="4">LysM peptidoglycan-binding domain-containing protein</fullName>
    </submittedName>
</protein>
<evidence type="ECO:0000259" key="3">
    <source>
        <dbReference type="PROSITE" id="PS51782"/>
    </source>
</evidence>
<accession>A0A7X1AVN3</accession>
<reference evidence="4 5" key="1">
    <citation type="submission" date="2020-07" db="EMBL/GenBank/DDBJ databases">
        <authorList>
            <person name="Feng X."/>
        </authorList>
    </citation>
    <scope>NUCLEOTIDE SEQUENCE [LARGE SCALE GENOMIC DNA]</scope>
    <source>
        <strain evidence="4 5">JCM14086</strain>
    </source>
</reference>
<organism evidence="4 5">
    <name type="scientific">Puniceicoccus vermicola</name>
    <dbReference type="NCBI Taxonomy" id="388746"/>
    <lineage>
        <taxon>Bacteria</taxon>
        <taxon>Pseudomonadati</taxon>
        <taxon>Verrucomicrobiota</taxon>
        <taxon>Opitutia</taxon>
        <taxon>Puniceicoccales</taxon>
        <taxon>Puniceicoccaceae</taxon>
        <taxon>Puniceicoccus</taxon>
    </lineage>
</organism>
<dbReference type="SMART" id="SM00257">
    <property type="entry name" value="LysM"/>
    <property type="match status" value="1"/>
</dbReference>
<feature type="transmembrane region" description="Helical" evidence="2">
    <location>
        <begin position="22"/>
        <end position="42"/>
    </location>
</feature>
<feature type="domain" description="LysM" evidence="3">
    <location>
        <begin position="187"/>
        <end position="231"/>
    </location>
</feature>
<keyword evidence="2" id="KW-0472">Membrane</keyword>
<evidence type="ECO:0000313" key="5">
    <source>
        <dbReference type="Proteomes" id="UP000525652"/>
    </source>
</evidence>
<proteinExistence type="predicted"/>
<dbReference type="CDD" id="cd00118">
    <property type="entry name" value="LysM"/>
    <property type="match status" value="1"/>
</dbReference>
<feature type="region of interest" description="Disordered" evidence="1">
    <location>
        <begin position="133"/>
        <end position="191"/>
    </location>
</feature>
<dbReference type="Pfam" id="PF01476">
    <property type="entry name" value="LysM"/>
    <property type="match status" value="1"/>
</dbReference>
<evidence type="ECO:0000256" key="2">
    <source>
        <dbReference type="SAM" id="Phobius"/>
    </source>
</evidence>
<dbReference type="RefSeq" id="WP_185691588.1">
    <property type="nucleotide sequence ID" value="NZ_JACHVA010000040.1"/>
</dbReference>
<sequence>MPIVEPRFGRSSHSPCAGFGSLALWIGIWAIVISLICLYLGIDARNVAQDSQRRMARNVELLDESRTKIESLETEIREFLRLTEQRLNDMSFTVEQNQTRIKTNAIQLGSTRKVASELIEGLTSQKEAITELATRIPAIPEGVQTERTRPPRPTPSPTARTQPEGANTGSSTQQQTAAPKPAPKPRATYTVKSGDTLVDIARRKNLSVPDLLDANPDIDPNVIRVGQKLNLPE</sequence>
<feature type="compositionally biased region" description="Low complexity" evidence="1">
    <location>
        <begin position="172"/>
        <end position="190"/>
    </location>
</feature>
<dbReference type="AlphaFoldDB" id="A0A7X1AVN3"/>
<dbReference type="InterPro" id="IPR018392">
    <property type="entry name" value="LysM"/>
</dbReference>
<dbReference type="Gene3D" id="3.10.350.10">
    <property type="entry name" value="LysM domain"/>
    <property type="match status" value="1"/>
</dbReference>
<dbReference type="EMBL" id="JACHVA010000040">
    <property type="protein sequence ID" value="MBC2600851.1"/>
    <property type="molecule type" value="Genomic_DNA"/>
</dbReference>
<keyword evidence="5" id="KW-1185">Reference proteome</keyword>
<keyword evidence="2" id="KW-0812">Transmembrane</keyword>
<comment type="caution">
    <text evidence="4">The sequence shown here is derived from an EMBL/GenBank/DDBJ whole genome shotgun (WGS) entry which is preliminary data.</text>
</comment>
<gene>
    <name evidence="4" type="ORF">H5P30_03560</name>
</gene>
<dbReference type="SUPFAM" id="SSF54106">
    <property type="entry name" value="LysM domain"/>
    <property type="match status" value="1"/>
</dbReference>